<dbReference type="GO" id="GO:0016973">
    <property type="term" value="P:poly(A)+ mRNA export from nucleus"/>
    <property type="evidence" value="ECO:0007669"/>
    <property type="project" value="TreeGrafter"/>
</dbReference>
<dbReference type="PANTHER" id="PTHR12732:SF8">
    <property type="entry name" value="NUCLEAR MRNA EXPORT PROTEIN THP1"/>
    <property type="match status" value="1"/>
</dbReference>
<dbReference type="GO" id="GO:0003723">
    <property type="term" value="F:RNA binding"/>
    <property type="evidence" value="ECO:0007669"/>
    <property type="project" value="InterPro"/>
</dbReference>
<sequence>MAMDKANQLLEQLGHGNFTLLTLNLSQNGPEVAILQQQLTGSDDGHLEALVEQHAAMPNDTRFKMMCTSYLKYARDVDPWSLWSSSDLIFEFYQCLINCLINDSAPHIDALIPVATRETEFVIVLADKLDAFHLQLHTRDHQFLSHISSILSRLFNSTKPPRGNASSEDIPGKQQILLYLVNKLNNIYFRIESPQLCSNIFKNFQPKSMFAHFSEYRIDQQIEYRYLLGRYYLLNSQVHNAFVQFNEAFQSLLSLPLTNRATIRNGSRILNYMIPTGLVLGKMVRWEPLRPFVAQETIDTWNTLYRYVRFGNVQGVNLWLRHNERHLCARQLLIVLLEKLPMITYRNLIKTVITIWTTEWGQNKLPYPLIERALQLSIGQAYEDPTVREITIYNGIHSSKNVENVLVTLTNLGFLRANCFPQLQLCVVKKTTMIQEIVPPVSERIIKMFPAQSRVLW</sequence>
<dbReference type="EMBL" id="OX365910">
    <property type="protein sequence ID" value="CAI4050902.1"/>
    <property type="molecule type" value="Genomic_DNA"/>
</dbReference>
<dbReference type="InterPro" id="IPR045114">
    <property type="entry name" value="Csn12-like"/>
</dbReference>
<dbReference type="GO" id="GO:0006368">
    <property type="term" value="P:transcription elongation by RNA polymerase II"/>
    <property type="evidence" value="ECO:0007669"/>
    <property type="project" value="TreeGrafter"/>
</dbReference>
<evidence type="ECO:0000313" key="3">
    <source>
        <dbReference type="Proteomes" id="UP001162087"/>
    </source>
</evidence>
<feature type="domain" description="PCI" evidence="1">
    <location>
        <begin position="222"/>
        <end position="433"/>
    </location>
</feature>
<accession>A0AA35NMV0</accession>
<reference evidence="2" key="1">
    <citation type="submission" date="2022-10" db="EMBL/GenBank/DDBJ databases">
        <authorList>
            <person name="Byrne P K."/>
        </authorList>
    </citation>
    <scope>NUCLEOTIDE SEQUENCE</scope>
    <source>
        <strain evidence="2">IFO1802</strain>
    </source>
</reference>
<evidence type="ECO:0000313" key="2">
    <source>
        <dbReference type="EMBL" id="CAI4050902.1"/>
    </source>
</evidence>
<organism evidence="2 3">
    <name type="scientific">Saccharomyces kudriavzevii (strain ATCC MYA-4449 / AS 2.2408 / CBS 8840 / NBRC 1802 / NCYC 2889)</name>
    <name type="common">Yeast</name>
    <dbReference type="NCBI Taxonomy" id="226230"/>
    <lineage>
        <taxon>Eukaryota</taxon>
        <taxon>Fungi</taxon>
        <taxon>Dikarya</taxon>
        <taxon>Ascomycota</taxon>
        <taxon>Saccharomycotina</taxon>
        <taxon>Saccharomycetes</taxon>
        <taxon>Saccharomycetales</taxon>
        <taxon>Saccharomycetaceae</taxon>
        <taxon>Saccharomyces</taxon>
    </lineage>
</organism>
<dbReference type="GO" id="GO:0070390">
    <property type="term" value="C:transcription export complex 2"/>
    <property type="evidence" value="ECO:0007669"/>
    <property type="project" value="TreeGrafter"/>
</dbReference>
<name>A0AA35NMV0_SACK1</name>
<dbReference type="AlphaFoldDB" id="A0AA35NMV0"/>
<dbReference type="GO" id="GO:0000973">
    <property type="term" value="P:post-transcriptional tethering of RNA polymerase II gene DNA at nuclear periphery"/>
    <property type="evidence" value="ECO:0007669"/>
    <property type="project" value="TreeGrafter"/>
</dbReference>
<dbReference type="PROSITE" id="PS50250">
    <property type="entry name" value="PCI"/>
    <property type="match status" value="1"/>
</dbReference>
<dbReference type="SMART" id="SM00753">
    <property type="entry name" value="PAM"/>
    <property type="match status" value="1"/>
</dbReference>
<evidence type="ECO:0000259" key="1">
    <source>
        <dbReference type="PROSITE" id="PS50250"/>
    </source>
</evidence>
<protein>
    <recommendedName>
        <fullName evidence="1">PCI domain-containing protein</fullName>
    </recommendedName>
</protein>
<dbReference type="Proteomes" id="UP001162087">
    <property type="component" value="Chromosome 15"/>
</dbReference>
<gene>
    <name evidence="2" type="primary">SKDI15G0870</name>
    <name evidence="2" type="ORF">SKDI_15G0870</name>
</gene>
<dbReference type="PANTHER" id="PTHR12732">
    <property type="entry name" value="UNCHARACTERIZED PROTEASOME COMPONENT REGION PCI-CONTAINING"/>
    <property type="match status" value="1"/>
</dbReference>
<proteinExistence type="predicted"/>
<dbReference type="RefSeq" id="XP_056084957.1">
    <property type="nucleotide sequence ID" value="XM_056231105.1"/>
</dbReference>
<dbReference type="GO" id="GO:0003690">
    <property type="term" value="F:double-stranded DNA binding"/>
    <property type="evidence" value="ECO:0007669"/>
    <property type="project" value="InterPro"/>
</dbReference>
<dbReference type="GeneID" id="80926982"/>
<keyword evidence="3" id="KW-1185">Reference proteome</keyword>
<dbReference type="InterPro" id="IPR000717">
    <property type="entry name" value="PCI_dom"/>
</dbReference>